<gene>
    <name evidence="3" type="ordered locus">jk1080</name>
</gene>
<organism evidence="3 4">
    <name type="scientific">Corynebacterium jeikeium (strain K411)</name>
    <dbReference type="NCBI Taxonomy" id="306537"/>
    <lineage>
        <taxon>Bacteria</taxon>
        <taxon>Bacillati</taxon>
        <taxon>Actinomycetota</taxon>
        <taxon>Actinomycetes</taxon>
        <taxon>Mycobacteriales</taxon>
        <taxon>Corynebacteriaceae</taxon>
        <taxon>Corynebacterium</taxon>
    </lineage>
</organism>
<name>Q4JVB3_CORJK</name>
<evidence type="ECO:0000256" key="2">
    <source>
        <dbReference type="SAM" id="Phobius"/>
    </source>
</evidence>
<proteinExistence type="predicted"/>
<feature type="transmembrane region" description="Helical" evidence="2">
    <location>
        <begin position="97"/>
        <end position="122"/>
    </location>
</feature>
<dbReference type="InterPro" id="IPR016566">
    <property type="entry name" value="UCP010219"/>
</dbReference>
<dbReference type="EMBL" id="CR931997">
    <property type="protein sequence ID" value="CAI37244.1"/>
    <property type="molecule type" value="Genomic_DNA"/>
</dbReference>
<dbReference type="PATRIC" id="fig|306537.10.peg.1092"/>
<dbReference type="PIRSF" id="PIRSF010219">
    <property type="entry name" value="UCP010219"/>
    <property type="match status" value="1"/>
</dbReference>
<dbReference type="HOGENOM" id="CLU_075797_1_2_11"/>
<evidence type="ECO:0000313" key="3">
    <source>
        <dbReference type="EMBL" id="CAI37244.1"/>
    </source>
</evidence>
<keyword evidence="2" id="KW-0812">Transmembrane</keyword>
<feature type="transmembrane region" description="Helical" evidence="2">
    <location>
        <begin position="21"/>
        <end position="40"/>
    </location>
</feature>
<dbReference type="RefSeq" id="WP_011273636.1">
    <property type="nucleotide sequence ID" value="NC_007164.1"/>
</dbReference>
<dbReference type="KEGG" id="cjk:jk1080"/>
<dbReference type="Pfam" id="PF11361">
    <property type="entry name" value="DUF3159"/>
    <property type="match status" value="1"/>
</dbReference>
<dbReference type="AlphaFoldDB" id="Q4JVB3"/>
<keyword evidence="2" id="KW-1133">Transmembrane helix</keyword>
<keyword evidence="2" id="KW-0472">Membrane</keyword>
<evidence type="ECO:0000313" key="4">
    <source>
        <dbReference type="Proteomes" id="UP000000545"/>
    </source>
</evidence>
<protein>
    <submittedName>
        <fullName evidence="3">Putative membrane protein</fullName>
    </submittedName>
</protein>
<feature type="transmembrane region" description="Helical" evidence="2">
    <location>
        <begin position="143"/>
        <end position="164"/>
    </location>
</feature>
<keyword evidence="4" id="KW-1185">Reference proteome</keyword>
<dbReference type="STRING" id="306537.jk1080"/>
<dbReference type="OrthoDB" id="5244221at2"/>
<feature type="compositionally biased region" description="Acidic residues" evidence="1">
    <location>
        <begin position="244"/>
        <end position="254"/>
    </location>
</feature>
<feature type="transmembrane region" description="Helical" evidence="2">
    <location>
        <begin position="73"/>
        <end position="91"/>
    </location>
</feature>
<feature type="transmembrane region" description="Helical" evidence="2">
    <location>
        <begin position="46"/>
        <end position="66"/>
    </location>
</feature>
<reference evidence="3 4" key="1">
    <citation type="journal article" date="2005" name="J. Bacteriol.">
        <title>Complete genome sequence and analysis of the multiresistant nosocomial pathogen Corynebacterium jeikeium K411, a lipid-requiring bacterium of the human skin flora.</title>
        <authorList>
            <person name="Tauch A."/>
            <person name="Kaiser O."/>
            <person name="Hain T."/>
            <person name="Goesmann A."/>
            <person name="Weisshaar B."/>
            <person name="Albersmeier A."/>
            <person name="Bekel T."/>
            <person name="Bischoff N."/>
            <person name="Brune I."/>
            <person name="Chakraborty T."/>
            <person name="Kalinowski J."/>
            <person name="Meyer F."/>
            <person name="Rupp O."/>
            <person name="Schneiker S."/>
            <person name="Viehoever P."/>
            <person name="Puehler A."/>
        </authorList>
    </citation>
    <scope>NUCLEOTIDE SEQUENCE [LARGE SCALE GENOMIC DNA]</scope>
    <source>
        <strain evidence="3 4">K411</strain>
    </source>
</reference>
<feature type="transmembrane region" description="Helical" evidence="2">
    <location>
        <begin position="184"/>
        <end position="203"/>
    </location>
</feature>
<accession>Q4JVB3</accession>
<dbReference type="Proteomes" id="UP000000545">
    <property type="component" value="Chromosome"/>
</dbReference>
<feature type="region of interest" description="Disordered" evidence="1">
    <location>
        <begin position="208"/>
        <end position="254"/>
    </location>
</feature>
<sequence>MADTAANSTDAESKETLLEQMGGLSGLVSSTLPVLVLVPVNSKWGLGPALISALAVAVLILVWRLTRKENLQPAISGFLAVALCAAIAWIMGDAKGYFAYGIWYSLAAGIASIISIFVRWPLVGAVWRGINGDDHRWRTNRRAVRAFNIATLAWALVFFARFAVQQWLYAADKTDALGYTRIAMGWPLTLVAVAVTVWAVKAANHAEGRHLDKSEEDSQEPNDTQAPGDPEGPEVLEAGSAEGNNDEVGTDGRQ</sequence>
<dbReference type="eggNOG" id="ENOG5031MNQ">
    <property type="taxonomic scope" value="Bacteria"/>
</dbReference>
<evidence type="ECO:0000256" key="1">
    <source>
        <dbReference type="SAM" id="MobiDB-lite"/>
    </source>
</evidence>